<dbReference type="GO" id="GO:0005524">
    <property type="term" value="F:ATP binding"/>
    <property type="evidence" value="ECO:0007669"/>
    <property type="project" value="UniProtKB-UniRule"/>
</dbReference>
<dbReference type="Pfam" id="PF00786">
    <property type="entry name" value="PBD"/>
    <property type="match status" value="1"/>
</dbReference>
<dbReference type="GO" id="GO:0046872">
    <property type="term" value="F:metal ion binding"/>
    <property type="evidence" value="ECO:0007669"/>
    <property type="project" value="UniProtKB-KW"/>
</dbReference>
<dbReference type="PROSITE" id="PS50108">
    <property type="entry name" value="CRIB"/>
    <property type="match status" value="1"/>
</dbReference>
<accession>A0A2T9ZDQ0</accession>
<dbReference type="FunFam" id="3.30.200.20:FF:000705">
    <property type="entry name" value="Non-specific serine/threonine protein kinase"/>
    <property type="match status" value="1"/>
</dbReference>
<dbReference type="FunFam" id="1.10.510.10:FF:000768">
    <property type="entry name" value="Non-specific serine/threonine protein kinase"/>
    <property type="match status" value="1"/>
</dbReference>
<gene>
    <name evidence="17" type="ORF">BB560_002835</name>
</gene>
<dbReference type="InterPro" id="IPR033923">
    <property type="entry name" value="PAK_BD"/>
</dbReference>
<evidence type="ECO:0000256" key="5">
    <source>
        <dbReference type="ARBA" id="ARBA00022679"/>
    </source>
</evidence>
<evidence type="ECO:0000256" key="1">
    <source>
        <dbReference type="ARBA" id="ARBA00001946"/>
    </source>
</evidence>
<dbReference type="CDD" id="cd06614">
    <property type="entry name" value="STKc_PAK"/>
    <property type="match status" value="1"/>
</dbReference>
<dbReference type="CDD" id="cd01093">
    <property type="entry name" value="CRIB_PAK_like"/>
    <property type="match status" value="1"/>
</dbReference>
<protein>
    <recommendedName>
        <fullName evidence="3">non-specific serine/threonine protein kinase</fullName>
        <ecNumber evidence="3">2.7.11.1</ecNumber>
    </recommendedName>
</protein>
<evidence type="ECO:0000313" key="17">
    <source>
        <dbReference type="EMBL" id="PVV02705.1"/>
    </source>
</evidence>
<evidence type="ECO:0000256" key="10">
    <source>
        <dbReference type="ARBA" id="ARBA00022842"/>
    </source>
</evidence>
<dbReference type="Gene3D" id="1.10.510.10">
    <property type="entry name" value="Transferase(Phosphotransferase) domain 1"/>
    <property type="match status" value="1"/>
</dbReference>
<dbReference type="SMART" id="SM00220">
    <property type="entry name" value="S_TKc"/>
    <property type="match status" value="1"/>
</dbReference>
<dbReference type="SUPFAM" id="SSF50729">
    <property type="entry name" value="PH domain-like"/>
    <property type="match status" value="1"/>
</dbReference>
<feature type="compositionally biased region" description="Pro residues" evidence="14">
    <location>
        <begin position="373"/>
        <end position="383"/>
    </location>
</feature>
<keyword evidence="9 13" id="KW-0067">ATP-binding</keyword>
<dbReference type="InterPro" id="IPR011009">
    <property type="entry name" value="Kinase-like_dom_sf"/>
</dbReference>
<dbReference type="GO" id="GO:0106310">
    <property type="term" value="F:protein serine kinase activity"/>
    <property type="evidence" value="ECO:0007669"/>
    <property type="project" value="RHEA"/>
</dbReference>
<dbReference type="GO" id="GO:0004674">
    <property type="term" value="F:protein serine/threonine kinase activity"/>
    <property type="evidence" value="ECO:0007669"/>
    <property type="project" value="UniProtKB-KW"/>
</dbReference>
<comment type="caution">
    <text evidence="17">The sequence shown here is derived from an EMBL/GenBank/DDBJ whole genome shotgun (WGS) entry which is preliminary data.</text>
</comment>
<dbReference type="STRING" id="133381.A0A2T9ZDQ0"/>
<dbReference type="InterPro" id="IPR051931">
    <property type="entry name" value="PAK3-like"/>
</dbReference>
<keyword evidence="5" id="KW-0808">Transferase</keyword>
<evidence type="ECO:0000256" key="3">
    <source>
        <dbReference type="ARBA" id="ARBA00012513"/>
    </source>
</evidence>
<keyword evidence="4" id="KW-0723">Serine/threonine-protein kinase</keyword>
<feature type="region of interest" description="Disordered" evidence="14">
    <location>
        <begin position="329"/>
        <end position="383"/>
    </location>
</feature>
<comment type="catalytic activity">
    <reaction evidence="11">
        <text>L-threonyl-[protein] + ATP = O-phospho-L-threonyl-[protein] + ADP + H(+)</text>
        <dbReference type="Rhea" id="RHEA:46608"/>
        <dbReference type="Rhea" id="RHEA-COMP:11060"/>
        <dbReference type="Rhea" id="RHEA-COMP:11605"/>
        <dbReference type="ChEBI" id="CHEBI:15378"/>
        <dbReference type="ChEBI" id="CHEBI:30013"/>
        <dbReference type="ChEBI" id="CHEBI:30616"/>
        <dbReference type="ChEBI" id="CHEBI:61977"/>
        <dbReference type="ChEBI" id="CHEBI:456216"/>
        <dbReference type="EC" id="2.7.11.1"/>
    </reaction>
</comment>
<feature type="compositionally biased region" description="Basic and acidic residues" evidence="14">
    <location>
        <begin position="329"/>
        <end position="341"/>
    </location>
</feature>
<dbReference type="AlphaFoldDB" id="A0A2T9ZDQ0"/>
<dbReference type="SMART" id="SM00285">
    <property type="entry name" value="PBD"/>
    <property type="match status" value="1"/>
</dbReference>
<comment type="similarity">
    <text evidence="2">Belongs to the protein kinase superfamily. STE Ser/Thr protein kinase family. STE20 subfamily.</text>
</comment>
<evidence type="ECO:0000256" key="8">
    <source>
        <dbReference type="ARBA" id="ARBA00022777"/>
    </source>
</evidence>
<dbReference type="PROSITE" id="PS00108">
    <property type="entry name" value="PROTEIN_KINASE_ST"/>
    <property type="match status" value="1"/>
</dbReference>
<keyword evidence="10" id="KW-0460">Magnesium</keyword>
<evidence type="ECO:0000256" key="4">
    <source>
        <dbReference type="ARBA" id="ARBA00022527"/>
    </source>
</evidence>
<evidence type="ECO:0000256" key="6">
    <source>
        <dbReference type="ARBA" id="ARBA00022723"/>
    </source>
</evidence>
<dbReference type="PROSITE" id="PS00107">
    <property type="entry name" value="PROTEIN_KINASE_ATP"/>
    <property type="match status" value="1"/>
</dbReference>
<dbReference type="Proteomes" id="UP000245609">
    <property type="component" value="Unassembled WGS sequence"/>
</dbReference>
<dbReference type="Gene3D" id="3.30.200.20">
    <property type="entry name" value="Phosphorylase Kinase, domain 1"/>
    <property type="match status" value="1"/>
</dbReference>
<dbReference type="Pfam" id="PF00069">
    <property type="entry name" value="Pkinase"/>
    <property type="match status" value="1"/>
</dbReference>
<comment type="catalytic activity">
    <reaction evidence="12">
        <text>L-seryl-[protein] + ATP = O-phospho-L-seryl-[protein] + ADP + H(+)</text>
        <dbReference type="Rhea" id="RHEA:17989"/>
        <dbReference type="Rhea" id="RHEA-COMP:9863"/>
        <dbReference type="Rhea" id="RHEA-COMP:11604"/>
        <dbReference type="ChEBI" id="CHEBI:15378"/>
        <dbReference type="ChEBI" id="CHEBI:29999"/>
        <dbReference type="ChEBI" id="CHEBI:30616"/>
        <dbReference type="ChEBI" id="CHEBI:83421"/>
        <dbReference type="ChEBI" id="CHEBI:456216"/>
        <dbReference type="EC" id="2.7.11.1"/>
    </reaction>
</comment>
<dbReference type="EMBL" id="MBFS01000355">
    <property type="protein sequence ID" value="PVV02705.1"/>
    <property type="molecule type" value="Genomic_DNA"/>
</dbReference>
<dbReference type="SUPFAM" id="SSF56112">
    <property type="entry name" value="Protein kinase-like (PK-like)"/>
    <property type="match status" value="1"/>
</dbReference>
<evidence type="ECO:0000256" key="13">
    <source>
        <dbReference type="PROSITE-ProRule" id="PRU10141"/>
    </source>
</evidence>
<dbReference type="PANTHER" id="PTHR45832:SF22">
    <property type="entry name" value="SERINE_THREONINE-PROTEIN KINASE SAMKA-RELATED"/>
    <property type="match status" value="1"/>
</dbReference>
<evidence type="ECO:0000259" key="16">
    <source>
        <dbReference type="PROSITE" id="PS50108"/>
    </source>
</evidence>
<proteinExistence type="inferred from homology"/>
<evidence type="ECO:0000313" key="18">
    <source>
        <dbReference type="Proteomes" id="UP000245609"/>
    </source>
</evidence>
<evidence type="ECO:0000259" key="15">
    <source>
        <dbReference type="PROSITE" id="PS50011"/>
    </source>
</evidence>
<dbReference type="InterPro" id="IPR000719">
    <property type="entry name" value="Prot_kinase_dom"/>
</dbReference>
<reference evidence="17 18" key="1">
    <citation type="journal article" date="2018" name="MBio">
        <title>Comparative Genomics Reveals the Core Gene Toolbox for the Fungus-Insect Symbiosis.</title>
        <authorList>
            <person name="Wang Y."/>
            <person name="Stata M."/>
            <person name="Wang W."/>
            <person name="Stajich J.E."/>
            <person name="White M.M."/>
            <person name="Moncalvo J.M."/>
        </authorList>
    </citation>
    <scope>NUCLEOTIDE SEQUENCE [LARGE SCALE GENOMIC DNA]</scope>
    <source>
        <strain evidence="17 18">SC-DP-2</strain>
    </source>
</reference>
<feature type="domain" description="CRIB" evidence="16">
    <location>
        <begin position="57"/>
        <end position="70"/>
    </location>
</feature>
<dbReference type="Gene3D" id="3.90.810.10">
    <property type="entry name" value="CRIB domain"/>
    <property type="match status" value="1"/>
</dbReference>
<dbReference type="PROSITE" id="PS50011">
    <property type="entry name" value="PROTEIN_KINASE_DOM"/>
    <property type="match status" value="1"/>
</dbReference>
<dbReference type="InterPro" id="IPR000095">
    <property type="entry name" value="CRIB_dom"/>
</dbReference>
<keyword evidence="18" id="KW-1185">Reference proteome</keyword>
<dbReference type="PANTHER" id="PTHR45832">
    <property type="entry name" value="SERINE/THREONINE-PROTEIN KINASE SAMKA-RELATED-RELATED"/>
    <property type="match status" value="1"/>
</dbReference>
<evidence type="ECO:0000256" key="2">
    <source>
        <dbReference type="ARBA" id="ARBA00008874"/>
    </source>
</evidence>
<evidence type="ECO:0000256" key="9">
    <source>
        <dbReference type="ARBA" id="ARBA00022840"/>
    </source>
</evidence>
<sequence length="739" mass="84875">MSCVIKQGYLTLKESWLWSKRWTILQKESLVFQRYENSYSVVLTIPLNENCPLLNDVSMPSNFSHHVHVDFDPKSGVFVGLPEQWSKLLQTSNITPKDYEKNPQAVLDVLDFYTKNNAVSSSQNVYEDSYKLTQKPSNNFFSDSKNGFSKDSYSGTSYLLPQTSNKPQKFYVDFSETFDSSGPFTLPIRKTSLSSNINERKNTSPQSAEKNKIKFEKSDMVYEIEKQRKQRLIQQHTKQNLLLEKKVNPMNNQKINTYNTTPEQLQYNKQKKQIEQREAVNIINQQRKIAEKRQQELLNREQSQTRKKDNYDEKFENIISQSRKENYLPKDNITKNTDRHKQQQKTEQQNYKQIDLKKLNTPPKTFVNDVKPMNPPTKLPTPPIKDLLPKLPVQGDQIVPKIPAIPLKNDLHKLKLPGLESSTTTDAELLYQQMGNLQVQKKRSIPNLSGLSDSQLTEYLKSIVSKQDPKLLYFKVKKIGQGASGSVYLAKSIRRKQLVAIKQMDLSKQPRKELLVNEIMIMKESQHPNIVNFIESFLIGSNDLWVVMEYMNGGALTDIIDNHQLNECQIATIALEVSKGLSHLHRQKIIHRDIKSDNILLGEDCSVKITDFGFCAKLSEQKSKRATMVGTPYWMAPEVVKQKPYGPKVDVWSLGIMVIEMIESEPPYLDEEPLKALYLIATNGTPTLKNPDILSQDLKSYLAECLCVDVESRATIDELLVHPFIMKSARPVSSLRNLL</sequence>
<dbReference type="InterPro" id="IPR036936">
    <property type="entry name" value="CRIB_dom_sf"/>
</dbReference>
<evidence type="ECO:0000256" key="14">
    <source>
        <dbReference type="SAM" id="MobiDB-lite"/>
    </source>
</evidence>
<organism evidence="17 18">
    <name type="scientific">Smittium megazygosporum</name>
    <dbReference type="NCBI Taxonomy" id="133381"/>
    <lineage>
        <taxon>Eukaryota</taxon>
        <taxon>Fungi</taxon>
        <taxon>Fungi incertae sedis</taxon>
        <taxon>Zoopagomycota</taxon>
        <taxon>Kickxellomycotina</taxon>
        <taxon>Harpellomycetes</taxon>
        <taxon>Harpellales</taxon>
        <taxon>Legeriomycetaceae</taxon>
        <taxon>Smittium</taxon>
    </lineage>
</organism>
<comment type="cofactor">
    <cofactor evidence="1">
        <name>Mg(2+)</name>
        <dbReference type="ChEBI" id="CHEBI:18420"/>
    </cofactor>
</comment>
<evidence type="ECO:0000256" key="11">
    <source>
        <dbReference type="ARBA" id="ARBA00047899"/>
    </source>
</evidence>
<dbReference type="EC" id="2.7.11.1" evidence="3"/>
<name>A0A2T9ZDQ0_9FUNG</name>
<dbReference type="OrthoDB" id="248923at2759"/>
<feature type="domain" description="Protein kinase" evidence="15">
    <location>
        <begin position="473"/>
        <end position="725"/>
    </location>
</feature>
<keyword evidence="7 13" id="KW-0547">Nucleotide-binding</keyword>
<evidence type="ECO:0000256" key="12">
    <source>
        <dbReference type="ARBA" id="ARBA00048679"/>
    </source>
</evidence>
<feature type="binding site" evidence="13">
    <location>
        <position position="502"/>
    </location>
    <ligand>
        <name>ATP</name>
        <dbReference type="ChEBI" id="CHEBI:30616"/>
    </ligand>
</feature>
<evidence type="ECO:0000256" key="7">
    <source>
        <dbReference type="ARBA" id="ARBA00022741"/>
    </source>
</evidence>
<keyword evidence="6" id="KW-0479">Metal-binding</keyword>
<dbReference type="InterPro" id="IPR017441">
    <property type="entry name" value="Protein_kinase_ATP_BS"/>
</dbReference>
<dbReference type="FunFam" id="3.90.810.10:FF:000005">
    <property type="entry name" value="Non-specific serine/threonine protein kinase"/>
    <property type="match status" value="1"/>
</dbReference>
<dbReference type="InterPro" id="IPR008271">
    <property type="entry name" value="Ser/Thr_kinase_AS"/>
</dbReference>
<keyword evidence="8" id="KW-0418">Kinase</keyword>